<sequence length="125" mass="14607">MFFFEALQQGLCGPHDGIDEAIQNLHHYGIDWDDLADEAIMHHYNHHNPDEMLPIDHPHTNQPSHLFLIEVPAFECPFETFKRTFDDQLENFSGGLLSMPEYQSRNMATRKILWMRALDLMLSIV</sequence>
<keyword evidence="2" id="KW-1185">Reference proteome</keyword>
<dbReference type="Proteomes" id="UP001163846">
    <property type="component" value="Unassembled WGS sequence"/>
</dbReference>
<name>A0AA38P7M7_9AGAR</name>
<evidence type="ECO:0000313" key="1">
    <source>
        <dbReference type="EMBL" id="KAJ3837641.1"/>
    </source>
</evidence>
<protein>
    <submittedName>
        <fullName evidence="1">Uncharacterized protein</fullName>
    </submittedName>
</protein>
<dbReference type="EMBL" id="MU806232">
    <property type="protein sequence ID" value="KAJ3837641.1"/>
    <property type="molecule type" value="Genomic_DNA"/>
</dbReference>
<comment type="caution">
    <text evidence="1">The sequence shown here is derived from an EMBL/GenBank/DDBJ whole genome shotgun (WGS) entry which is preliminary data.</text>
</comment>
<evidence type="ECO:0000313" key="2">
    <source>
        <dbReference type="Proteomes" id="UP001163846"/>
    </source>
</evidence>
<organism evidence="1 2">
    <name type="scientific">Lentinula raphanica</name>
    <dbReference type="NCBI Taxonomy" id="153919"/>
    <lineage>
        <taxon>Eukaryota</taxon>
        <taxon>Fungi</taxon>
        <taxon>Dikarya</taxon>
        <taxon>Basidiomycota</taxon>
        <taxon>Agaricomycotina</taxon>
        <taxon>Agaricomycetes</taxon>
        <taxon>Agaricomycetidae</taxon>
        <taxon>Agaricales</taxon>
        <taxon>Marasmiineae</taxon>
        <taxon>Omphalotaceae</taxon>
        <taxon>Lentinula</taxon>
    </lineage>
</organism>
<proteinExistence type="predicted"/>
<reference evidence="1" key="1">
    <citation type="submission" date="2022-08" db="EMBL/GenBank/DDBJ databases">
        <authorList>
            <consortium name="DOE Joint Genome Institute"/>
            <person name="Min B."/>
            <person name="Riley R."/>
            <person name="Sierra-Patev S."/>
            <person name="Naranjo-Ortiz M."/>
            <person name="Looney B."/>
            <person name="Konkel Z."/>
            <person name="Slot J.C."/>
            <person name="Sakamoto Y."/>
            <person name="Steenwyk J.L."/>
            <person name="Rokas A."/>
            <person name="Carro J."/>
            <person name="Camarero S."/>
            <person name="Ferreira P."/>
            <person name="Molpeceres G."/>
            <person name="Ruiz-Duenas F.J."/>
            <person name="Serrano A."/>
            <person name="Henrissat B."/>
            <person name="Drula E."/>
            <person name="Hughes K.W."/>
            <person name="Mata J.L."/>
            <person name="Ishikawa N.K."/>
            <person name="Vargas-Isla R."/>
            <person name="Ushijima S."/>
            <person name="Smith C.A."/>
            <person name="Ahrendt S."/>
            <person name="Andreopoulos W."/>
            <person name="He G."/>
            <person name="Labutti K."/>
            <person name="Lipzen A."/>
            <person name="Ng V."/>
            <person name="Sandor L."/>
            <person name="Barry K."/>
            <person name="Martinez A.T."/>
            <person name="Xiao Y."/>
            <person name="Gibbons J.G."/>
            <person name="Terashima K."/>
            <person name="Hibbett D.S."/>
            <person name="Grigoriev I.V."/>
        </authorList>
    </citation>
    <scope>NUCLEOTIDE SEQUENCE</scope>
    <source>
        <strain evidence="1">TFB9207</strain>
    </source>
</reference>
<accession>A0AA38P7M7</accession>
<gene>
    <name evidence="1" type="ORF">F5878DRAFT_539012</name>
</gene>
<dbReference type="AlphaFoldDB" id="A0AA38P7M7"/>